<keyword evidence="1" id="KW-0812">Transmembrane</keyword>
<keyword evidence="3" id="KW-1185">Reference proteome</keyword>
<dbReference type="OMA" id="FTRIDEY"/>
<protein>
    <submittedName>
        <fullName evidence="2">Uncharacterized protein</fullName>
    </submittedName>
</protein>
<gene>
    <name evidence="2" type="ORF">RDWZM_010136</name>
</gene>
<evidence type="ECO:0000313" key="2">
    <source>
        <dbReference type="EMBL" id="KAJ6215636.1"/>
    </source>
</evidence>
<evidence type="ECO:0000313" key="3">
    <source>
        <dbReference type="Proteomes" id="UP001142055"/>
    </source>
</evidence>
<dbReference type="InterPro" id="IPR017850">
    <property type="entry name" value="Alkaline_phosphatase_core_sf"/>
</dbReference>
<organism evidence="2 3">
    <name type="scientific">Blomia tropicalis</name>
    <name type="common">Mite</name>
    <dbReference type="NCBI Taxonomy" id="40697"/>
    <lineage>
        <taxon>Eukaryota</taxon>
        <taxon>Metazoa</taxon>
        <taxon>Ecdysozoa</taxon>
        <taxon>Arthropoda</taxon>
        <taxon>Chelicerata</taxon>
        <taxon>Arachnida</taxon>
        <taxon>Acari</taxon>
        <taxon>Acariformes</taxon>
        <taxon>Sarcoptiformes</taxon>
        <taxon>Astigmata</taxon>
        <taxon>Glycyphagoidea</taxon>
        <taxon>Echimyopodidae</taxon>
        <taxon>Blomia</taxon>
    </lineage>
</organism>
<name>A0A9Q0RJT1_BLOTA</name>
<dbReference type="EMBL" id="JAPWDV010000004">
    <property type="protein sequence ID" value="KAJ6215636.1"/>
    <property type="molecule type" value="Genomic_DNA"/>
</dbReference>
<dbReference type="CDD" id="cd16021">
    <property type="entry name" value="ALP_like"/>
    <property type="match status" value="1"/>
</dbReference>
<dbReference type="GO" id="GO:0005615">
    <property type="term" value="C:extracellular space"/>
    <property type="evidence" value="ECO:0007669"/>
    <property type="project" value="TreeGrafter"/>
</dbReference>
<proteinExistence type="predicted"/>
<dbReference type="Proteomes" id="UP001142055">
    <property type="component" value="Chromosome 4"/>
</dbReference>
<accession>A0A9Q0RJT1</accession>
<dbReference type="InterPro" id="IPR004245">
    <property type="entry name" value="DUF229"/>
</dbReference>
<keyword evidence="1" id="KW-0472">Membrane</keyword>
<comment type="caution">
    <text evidence="2">The sequence shown here is derived from an EMBL/GenBank/DDBJ whole genome shotgun (WGS) entry which is preliminary data.</text>
</comment>
<dbReference type="Pfam" id="PF02995">
    <property type="entry name" value="DUF229"/>
    <property type="match status" value="1"/>
</dbReference>
<sequence length="674" mass="79815">MICRRIVRRPLMGLIIFLMISILFYLLFIHKSTETIFFEENYLLIEGIHLSTLSSSSQLNENDRLSCQLPIDMSPFDSSIEPYLDHNQPEKVECSKSTSFDPLTFVNQTDGRLMQNGTNFHCYYQRIHKIFDDDSKVEYGPMSLLDPINGLLLDENENYIHTKCDQNDYENVHFWFKHFDSDDSYNLKERKPSVIILVIESLSRLNYGRYLNRSRHILEHQYGNTYYLDGMNKLADNSFPNMVPLLTGLRPYNNELIGDESVGPYDRWPFIWKRFHRSGYRTALIEDYPKFTLFNYESDGFTDGSPTDYYPRPFWMHLFSDVKPLMSKLFPFNISPCYKNRIPKIDIFFDQIYQLMHQVHDKPLFAFTFYIEMTHNDFNRAKTIDSHLAQFLTRSSKYLNDSIFILMGDHGNRFGTVLQTTIGRIEERMPLFGIHIPQSMMERHPNLGQNLKMNRRRLATWFDVHQMFNDIVNGNYSNISNSNIEIFRRSYSPWREPIPIERTCEQALIPELYCACDRRITLDHDNHELAKSAALNVVHHLNNLIDRFDNQKKCQQLYLNKIIKAELIFPNDSTVRARGFRQIIEMTISVKPSNGIFRTRLYRTAYQLRWKADGDHFTRIDEYGDQSSCIQMRELKKICFCINRNDDNNNNNNNNRTMDQLEYLLYDLTSKTKL</sequence>
<keyword evidence="1" id="KW-1133">Transmembrane helix</keyword>
<dbReference type="Gene3D" id="3.40.720.10">
    <property type="entry name" value="Alkaline Phosphatase, subunit A"/>
    <property type="match status" value="1"/>
</dbReference>
<dbReference type="PANTHER" id="PTHR10974">
    <property type="entry name" value="FI08016P-RELATED"/>
    <property type="match status" value="1"/>
</dbReference>
<dbReference type="SUPFAM" id="SSF53649">
    <property type="entry name" value="Alkaline phosphatase-like"/>
    <property type="match status" value="1"/>
</dbReference>
<dbReference type="FunFam" id="3.40.720.10:FF:000017">
    <property type="entry name" value="Predicted protein"/>
    <property type="match status" value="1"/>
</dbReference>
<evidence type="ECO:0000256" key="1">
    <source>
        <dbReference type="SAM" id="Phobius"/>
    </source>
</evidence>
<dbReference type="AlphaFoldDB" id="A0A9Q0RJT1"/>
<feature type="transmembrane region" description="Helical" evidence="1">
    <location>
        <begin position="12"/>
        <end position="29"/>
    </location>
</feature>
<dbReference type="PANTHER" id="PTHR10974:SF48">
    <property type="entry name" value="SULFATASE DOMAIN-CONTAINING PROTEIN"/>
    <property type="match status" value="1"/>
</dbReference>
<reference evidence="2" key="1">
    <citation type="submission" date="2022-12" db="EMBL/GenBank/DDBJ databases">
        <title>Genome assemblies of Blomia tropicalis.</title>
        <authorList>
            <person name="Cui Y."/>
        </authorList>
    </citation>
    <scope>NUCLEOTIDE SEQUENCE</scope>
    <source>
        <tissue evidence="2">Adult mites</tissue>
    </source>
</reference>